<comment type="subcellular location">
    <subcellularLocation>
        <location evidence="1">Nucleus</location>
    </subcellularLocation>
</comment>
<feature type="coiled-coil region" evidence="6">
    <location>
        <begin position="877"/>
        <end position="904"/>
    </location>
</feature>
<dbReference type="Pfam" id="PF10403">
    <property type="entry name" value="BHD_1"/>
    <property type="match status" value="1"/>
</dbReference>
<evidence type="ECO:0000259" key="8">
    <source>
        <dbReference type="SMART" id="SM01030"/>
    </source>
</evidence>
<feature type="domain" description="Rad4 beta-hairpin" evidence="8">
    <location>
        <begin position="680"/>
        <end position="731"/>
    </location>
</feature>
<dbReference type="InterPro" id="IPR004583">
    <property type="entry name" value="DNA_repair_Rad4"/>
</dbReference>
<feature type="region of interest" description="Disordered" evidence="7">
    <location>
        <begin position="146"/>
        <end position="177"/>
    </location>
</feature>
<dbReference type="InterPro" id="IPR018325">
    <property type="entry name" value="Rad4/PNGase_transGLS-fold"/>
</dbReference>
<evidence type="ECO:0000256" key="6">
    <source>
        <dbReference type="SAM" id="Coils"/>
    </source>
</evidence>
<dbReference type="EMBL" id="JBBPBK010000013">
    <property type="protein sequence ID" value="KAK9271667.1"/>
    <property type="molecule type" value="Genomic_DNA"/>
</dbReference>
<dbReference type="Pfam" id="PF10404">
    <property type="entry name" value="BHD_2"/>
    <property type="match status" value="1"/>
</dbReference>
<evidence type="ECO:0000313" key="12">
    <source>
        <dbReference type="Proteomes" id="UP001415857"/>
    </source>
</evidence>
<dbReference type="GO" id="GO:0003697">
    <property type="term" value="F:single-stranded DNA binding"/>
    <property type="evidence" value="ECO:0007669"/>
    <property type="project" value="TreeGrafter"/>
</dbReference>
<dbReference type="InterPro" id="IPR018327">
    <property type="entry name" value="BHD_2"/>
</dbReference>
<dbReference type="GO" id="GO:0006289">
    <property type="term" value="P:nucleotide-excision repair"/>
    <property type="evidence" value="ECO:0007669"/>
    <property type="project" value="InterPro"/>
</dbReference>
<evidence type="ECO:0000259" key="10">
    <source>
        <dbReference type="SMART" id="SM01032"/>
    </source>
</evidence>
<evidence type="ECO:0000256" key="3">
    <source>
        <dbReference type="ARBA" id="ARBA00022763"/>
    </source>
</evidence>
<evidence type="ECO:0000259" key="9">
    <source>
        <dbReference type="SMART" id="SM01031"/>
    </source>
</evidence>
<accession>A0AAP0NE61</accession>
<dbReference type="Gene3D" id="3.30.70.2460">
    <property type="entry name" value="Rad4, beta-hairpin domain BHD3"/>
    <property type="match status" value="1"/>
</dbReference>
<gene>
    <name evidence="11" type="ORF">L1049_002030</name>
</gene>
<comment type="caution">
    <text evidence="11">The sequence shown here is derived from an EMBL/GenBank/DDBJ whole genome shotgun (WGS) entry which is preliminary data.</text>
</comment>
<dbReference type="PANTHER" id="PTHR12135">
    <property type="entry name" value="DNA REPAIR PROTEIN XP-C / RAD4"/>
    <property type="match status" value="1"/>
</dbReference>
<organism evidence="11 12">
    <name type="scientific">Liquidambar formosana</name>
    <name type="common">Formosan gum</name>
    <dbReference type="NCBI Taxonomy" id="63359"/>
    <lineage>
        <taxon>Eukaryota</taxon>
        <taxon>Viridiplantae</taxon>
        <taxon>Streptophyta</taxon>
        <taxon>Embryophyta</taxon>
        <taxon>Tracheophyta</taxon>
        <taxon>Spermatophyta</taxon>
        <taxon>Magnoliopsida</taxon>
        <taxon>eudicotyledons</taxon>
        <taxon>Gunneridae</taxon>
        <taxon>Pentapetalae</taxon>
        <taxon>Saxifragales</taxon>
        <taxon>Altingiaceae</taxon>
        <taxon>Liquidambar</taxon>
    </lineage>
</organism>
<keyword evidence="6" id="KW-0175">Coiled coil</keyword>
<keyword evidence="12" id="KW-1185">Reference proteome</keyword>
<dbReference type="PANTHER" id="PTHR12135:SF0">
    <property type="entry name" value="DNA REPAIR PROTEIN COMPLEMENTING XP-C CELLS"/>
    <property type="match status" value="1"/>
</dbReference>
<dbReference type="InterPro" id="IPR042488">
    <property type="entry name" value="Rad4_BHD3_sf"/>
</dbReference>
<evidence type="ECO:0000256" key="5">
    <source>
        <dbReference type="ARBA" id="ARBA00023242"/>
    </source>
</evidence>
<comment type="similarity">
    <text evidence="2">Belongs to the XPC family.</text>
</comment>
<keyword evidence="4" id="KW-0234">DNA repair</keyword>
<dbReference type="Gene3D" id="2.20.20.110">
    <property type="entry name" value="Rad4, beta-hairpin domain BHD1"/>
    <property type="match status" value="1"/>
</dbReference>
<dbReference type="Proteomes" id="UP001415857">
    <property type="component" value="Unassembled WGS sequence"/>
</dbReference>
<dbReference type="GO" id="GO:0006298">
    <property type="term" value="P:mismatch repair"/>
    <property type="evidence" value="ECO:0007669"/>
    <property type="project" value="TreeGrafter"/>
</dbReference>
<keyword evidence="3" id="KW-0227">DNA damage</keyword>
<reference evidence="11 12" key="1">
    <citation type="journal article" date="2024" name="Plant J.">
        <title>Genome sequences and population genomics reveal climatic adaptation and genomic divergence between two closely related sweetgum species.</title>
        <authorList>
            <person name="Xu W.Q."/>
            <person name="Ren C.Q."/>
            <person name="Zhang X.Y."/>
            <person name="Comes H.P."/>
            <person name="Liu X.H."/>
            <person name="Li Y.G."/>
            <person name="Kettle C.J."/>
            <person name="Jalonen R."/>
            <person name="Gaisberger H."/>
            <person name="Ma Y.Z."/>
            <person name="Qiu Y.X."/>
        </authorList>
    </citation>
    <scope>NUCLEOTIDE SEQUENCE [LARGE SCALE GENOMIC DNA]</scope>
    <source>
        <strain evidence="11">Hangzhou</strain>
    </source>
</reference>
<keyword evidence="5" id="KW-0539">Nucleus</keyword>
<dbReference type="InterPro" id="IPR036985">
    <property type="entry name" value="Transglutaminase-like_sf"/>
</dbReference>
<evidence type="ECO:0000256" key="7">
    <source>
        <dbReference type="SAM" id="MobiDB-lite"/>
    </source>
</evidence>
<dbReference type="SUPFAM" id="SSF54001">
    <property type="entry name" value="Cysteine proteinases"/>
    <property type="match status" value="1"/>
</dbReference>
<dbReference type="GO" id="GO:0003684">
    <property type="term" value="F:damaged DNA binding"/>
    <property type="evidence" value="ECO:0007669"/>
    <property type="project" value="InterPro"/>
</dbReference>
<evidence type="ECO:0000256" key="2">
    <source>
        <dbReference type="ARBA" id="ARBA00009525"/>
    </source>
</evidence>
<proteinExistence type="inferred from homology"/>
<evidence type="ECO:0000256" key="1">
    <source>
        <dbReference type="ARBA" id="ARBA00004123"/>
    </source>
</evidence>
<dbReference type="SMART" id="SM01032">
    <property type="entry name" value="BHD_3"/>
    <property type="match status" value="1"/>
</dbReference>
<dbReference type="GO" id="GO:0005737">
    <property type="term" value="C:cytoplasm"/>
    <property type="evidence" value="ECO:0007669"/>
    <property type="project" value="TreeGrafter"/>
</dbReference>
<dbReference type="Gene3D" id="3.90.260.10">
    <property type="entry name" value="Transglutaminase-like"/>
    <property type="match status" value="1"/>
</dbReference>
<dbReference type="GO" id="GO:0071942">
    <property type="term" value="C:XPC complex"/>
    <property type="evidence" value="ECO:0007669"/>
    <property type="project" value="TreeGrafter"/>
</dbReference>
<dbReference type="SMART" id="SM01031">
    <property type="entry name" value="BHD_2"/>
    <property type="match status" value="1"/>
</dbReference>
<protein>
    <recommendedName>
        <fullName evidence="13">DNA repair protein RAD4</fullName>
    </recommendedName>
</protein>
<evidence type="ECO:0008006" key="13">
    <source>
        <dbReference type="Google" id="ProtNLM"/>
    </source>
</evidence>
<sequence length="1013" mass="111485">MNRTGYHPIPVSSSFAPRSAFRSLLLQLQNRSSGEDSLGPFSISVKCAERDGEEGNDNAIKAISELESGSCLESLNDGGTLTNISRENVGKLLNRAKSRSSSGMKKQDSYLRQCESIGMPESRTKNNDEQDVGTKVTLNTLGAEGCSGDAIGNTPSEEKVDGGNFPSSFPDRSEEMDGSYWEDGSIPILDSMNNHPDDLIKGVTIEFSGSPDSASQKSNRRASAEDKELAELVHKVHLLCLLARGRLIDSACNDPLIQASLLSLLPANLLNVSDVSKLTTNALVPLVSWFHDNFHIKSPSNEERSFHSALAFALEAHEGTPEEISALSVALFRALNLTTRFVSILDVASLKPDADKSESLSQDARRGGRGIFKSSTLMVTRSNQVPSSPVKSSSYNDKDSVCETSLRKLLDSLACEALNDFSEAHLTKKSEGLKRKGDLEFEMQLEMALSATAVGIHENNTGSEVKDLHTNSSKLSSPLGRMKRIKSEGSPTSSHGISTAVGSRKVGPPLYWAEVYCSGENLTGKWVHVDAVNAIIDGEQKVEAVSAACKTSLRYVVAFAGHGAKDVTRRYCMQWYKIAPQRINSIWWDAVLTPLKELESGATGGMVHLEKHHVNASKEHEKVEASRVSDCQTREFSPDHVTLPGSLGVEVPEDAETSVRESFVATRNSLEDMELETRALTEPLPTNQQAYKTHPLYAIERWLTRYQILHPKGPILGFCSGHPVYPRACIQTLKTKDRWLREGLQVKANELPAKVLKRSLKHSKINGPEADDYGEGHCEGTIANCERTIALYGKWQMEPLCLPCAVNGIVPKNERGQVEVWSEKCLPPGTVHLRLPGAGPVAKRLEIDFAPAMVGFDFRNGRSFPVFDGIVVCAEFKDAVLEAYAEEEDRREAEEKKRNEMQAIRNWYQLLSSIVTRQRLNNCYGDGFLSRTSRDTHKMNDEFHAHGGGIGGDGQSLESQQGYIQETKSDALPTVPTEDHEHVFLTEDQSFDEESSVRTKRCQCGFSVQVEEL</sequence>
<dbReference type="Pfam" id="PF10405">
    <property type="entry name" value="BHD_3"/>
    <property type="match status" value="1"/>
</dbReference>
<dbReference type="FunFam" id="3.30.70.2460:FF:000001">
    <property type="entry name" value="DNA repair protein Rad4 family"/>
    <property type="match status" value="1"/>
</dbReference>
<evidence type="ECO:0000313" key="11">
    <source>
        <dbReference type="EMBL" id="KAK9271667.1"/>
    </source>
</evidence>
<feature type="domain" description="Rad4 beta-hairpin" evidence="10">
    <location>
        <begin position="810"/>
        <end position="884"/>
    </location>
</feature>
<dbReference type="InterPro" id="IPR018326">
    <property type="entry name" value="Rad4_beta-hairpin_dom1"/>
</dbReference>
<name>A0AAP0NE61_LIQFO</name>
<dbReference type="GO" id="GO:0000111">
    <property type="term" value="C:nucleotide-excision repair factor 2 complex"/>
    <property type="evidence" value="ECO:0007669"/>
    <property type="project" value="TreeGrafter"/>
</dbReference>
<dbReference type="InterPro" id="IPR018328">
    <property type="entry name" value="Rad4_beta-hairpin_dom3"/>
</dbReference>
<dbReference type="Pfam" id="PF03835">
    <property type="entry name" value="Rad4"/>
    <property type="match status" value="1"/>
</dbReference>
<evidence type="ECO:0000256" key="4">
    <source>
        <dbReference type="ARBA" id="ARBA00023204"/>
    </source>
</evidence>
<dbReference type="InterPro" id="IPR038765">
    <property type="entry name" value="Papain-like_cys_pep_sf"/>
</dbReference>
<dbReference type="AlphaFoldDB" id="A0AAP0NE61"/>
<feature type="domain" description="Rad4 beta-hairpin" evidence="9">
    <location>
        <begin position="733"/>
        <end position="803"/>
    </location>
</feature>
<dbReference type="SMART" id="SM01030">
    <property type="entry name" value="BHD_1"/>
    <property type="match status" value="1"/>
</dbReference>